<name>A0A9P1I596_9PELO</name>
<keyword evidence="3 6" id="KW-0175">Coiled coil</keyword>
<evidence type="ECO:0000313" key="11">
    <source>
        <dbReference type="Proteomes" id="UP001152747"/>
    </source>
</evidence>
<gene>
    <name evidence="10" type="ORF">CAMP_LOCUS1084</name>
</gene>
<feature type="compositionally biased region" description="Polar residues" evidence="7">
    <location>
        <begin position="441"/>
        <end position="450"/>
    </location>
</feature>
<dbReference type="PANTHER" id="PTHR44281">
    <property type="entry name" value="SPINDLE ASSEMBLY ABNORMAL PROTEIN 6 HOMOLOG"/>
    <property type="match status" value="1"/>
</dbReference>
<dbReference type="PANTHER" id="PTHR44281:SF2">
    <property type="entry name" value="SPINDLE ASSEMBLY ABNORMAL PROTEIN 6 HOMOLOG"/>
    <property type="match status" value="1"/>
</dbReference>
<proteinExistence type="predicted"/>
<evidence type="ECO:0000259" key="9">
    <source>
        <dbReference type="Pfam" id="PF21503"/>
    </source>
</evidence>
<protein>
    <recommendedName>
        <fullName evidence="12">Spindle assembly abnormal protein 6 N-terminal domain-containing protein</fullName>
    </recommendedName>
</protein>
<dbReference type="AlphaFoldDB" id="A0A9P1I596"/>
<evidence type="ECO:0000256" key="3">
    <source>
        <dbReference type="ARBA" id="ARBA00023054"/>
    </source>
</evidence>
<comment type="subcellular location">
    <subcellularLocation>
        <location evidence="1">Cytoplasm</location>
        <location evidence="1">Cytoskeleton</location>
        <location evidence="1">Microtubule organizing center</location>
        <location evidence="1">Centrosome</location>
    </subcellularLocation>
</comment>
<evidence type="ECO:0000256" key="2">
    <source>
        <dbReference type="ARBA" id="ARBA00022490"/>
    </source>
</evidence>
<evidence type="ECO:0000259" key="8">
    <source>
        <dbReference type="Pfam" id="PF16531"/>
    </source>
</evidence>
<evidence type="ECO:0000256" key="4">
    <source>
        <dbReference type="ARBA" id="ARBA00023212"/>
    </source>
</evidence>
<dbReference type="InterPro" id="IPR032396">
    <property type="entry name" value="SAS-6_N"/>
</dbReference>
<dbReference type="OrthoDB" id="49058at2759"/>
<feature type="domain" description="Spindle assembly abnormal protein 6 N-terminal" evidence="8">
    <location>
        <begin position="33"/>
        <end position="146"/>
    </location>
</feature>
<keyword evidence="5" id="KW-0131">Cell cycle</keyword>
<comment type="caution">
    <text evidence="10">The sequence shown here is derived from an EMBL/GenBank/DDBJ whole genome shotgun (WGS) entry which is preliminary data.</text>
</comment>
<feature type="domain" description="Spindle assembly abnormal protein 6 helical" evidence="9">
    <location>
        <begin position="164"/>
        <end position="200"/>
    </location>
</feature>
<dbReference type="Gene3D" id="2.170.210.20">
    <property type="entry name" value="Spindle assembly abnormal protein 6, N-terminal domain"/>
    <property type="match status" value="1"/>
</dbReference>
<evidence type="ECO:0000256" key="7">
    <source>
        <dbReference type="SAM" id="MobiDB-lite"/>
    </source>
</evidence>
<dbReference type="Pfam" id="PF16531">
    <property type="entry name" value="SAS-6_N"/>
    <property type="match status" value="1"/>
</dbReference>
<feature type="compositionally biased region" description="Polar residues" evidence="7">
    <location>
        <begin position="460"/>
        <end position="472"/>
    </location>
</feature>
<keyword evidence="11" id="KW-1185">Reference proteome</keyword>
<organism evidence="10 11">
    <name type="scientific">Caenorhabditis angaria</name>
    <dbReference type="NCBI Taxonomy" id="860376"/>
    <lineage>
        <taxon>Eukaryota</taxon>
        <taxon>Metazoa</taxon>
        <taxon>Ecdysozoa</taxon>
        <taxon>Nematoda</taxon>
        <taxon>Chromadorea</taxon>
        <taxon>Rhabditida</taxon>
        <taxon>Rhabditina</taxon>
        <taxon>Rhabditomorpha</taxon>
        <taxon>Rhabditoidea</taxon>
        <taxon>Rhabditidae</taxon>
        <taxon>Peloderinae</taxon>
        <taxon>Caenorhabditis</taxon>
    </lineage>
</organism>
<dbReference type="Proteomes" id="UP001152747">
    <property type="component" value="Unassembled WGS sequence"/>
</dbReference>
<accession>A0A9P1I596</accession>
<dbReference type="GO" id="GO:0007099">
    <property type="term" value="P:centriole replication"/>
    <property type="evidence" value="ECO:0007669"/>
    <property type="project" value="TreeGrafter"/>
</dbReference>
<dbReference type="InterPro" id="IPR048600">
    <property type="entry name" value="Sas-6_helical"/>
</dbReference>
<keyword evidence="4" id="KW-0206">Cytoskeleton</keyword>
<evidence type="ECO:0000256" key="6">
    <source>
        <dbReference type="SAM" id="Coils"/>
    </source>
</evidence>
<evidence type="ECO:0000256" key="1">
    <source>
        <dbReference type="ARBA" id="ARBA00004300"/>
    </source>
</evidence>
<dbReference type="GO" id="GO:0005814">
    <property type="term" value="C:centriole"/>
    <property type="evidence" value="ECO:0007669"/>
    <property type="project" value="TreeGrafter"/>
</dbReference>
<dbReference type="Gene3D" id="6.10.140.2140">
    <property type="match status" value="1"/>
</dbReference>
<evidence type="ECO:0008006" key="12">
    <source>
        <dbReference type="Google" id="ProtNLM"/>
    </source>
</evidence>
<keyword evidence="2" id="KW-0963">Cytoplasm</keyword>
<evidence type="ECO:0000256" key="5">
    <source>
        <dbReference type="ARBA" id="ARBA00023306"/>
    </source>
</evidence>
<reference evidence="10" key="1">
    <citation type="submission" date="2022-11" db="EMBL/GenBank/DDBJ databases">
        <authorList>
            <person name="Kikuchi T."/>
        </authorList>
    </citation>
    <scope>NUCLEOTIDE SEQUENCE</scope>
    <source>
        <strain evidence="10">PS1010</strain>
    </source>
</reference>
<evidence type="ECO:0000313" key="10">
    <source>
        <dbReference type="EMBL" id="CAI5438447.1"/>
    </source>
</evidence>
<dbReference type="EMBL" id="CANHGI010000001">
    <property type="protein sequence ID" value="CAI5438447.1"/>
    <property type="molecule type" value="Genomic_DNA"/>
</dbReference>
<dbReference type="Pfam" id="PF21503">
    <property type="entry name" value="Sas-6_helical"/>
    <property type="match status" value="1"/>
</dbReference>
<feature type="coiled-coil region" evidence="6">
    <location>
        <begin position="185"/>
        <end position="395"/>
    </location>
</feature>
<dbReference type="GO" id="GO:0005813">
    <property type="term" value="C:centrosome"/>
    <property type="evidence" value="ECO:0007669"/>
    <property type="project" value="UniProtKB-SubCell"/>
</dbReference>
<dbReference type="InterPro" id="IPR038558">
    <property type="entry name" value="SAS-6_N_sf"/>
</dbReference>
<sequence>MSDLTSRSSYLFNEQLVASLLQPLGRNQTDYKAYRSKVNLKICEQRNETSGEKELKFEISRAEDYEFLFAETLNNEKYQKLAREHDLTVDFEAFPRAIIQKLLCKNISEQQQSDGQLHSIVDNKPTEISLILDCEKTTCSFELFSKTPISKGRIFALKMSAVRGDQLTSHLLKICSLQSSKLGEFDRIREELLNYREKYEKLEKENTELLKTSEKCKLDEERLEELEDELELVKEERQNMRILAEEKDELIEEMRIEQNDIKKQNEELNEEIEIVGTMLKEEQLRSDKLQADKEIIRRENIDLRQKFERNLEKFKKLLAEKSDNQQSVDLRKLKELENDLKEKDGLVLTLSETISGIRKELEDEKMKIVEMTQTMDQLRTANLEMTEKLQMYRSNRMNVPYMSPSILQGTPPTIPLGVRNSTTPYKAVFPKMSSLSNLSTPYGRTQTSPYSDVCPPPTTPMRNDTTTSTTIS</sequence>
<feature type="region of interest" description="Disordered" evidence="7">
    <location>
        <begin position="441"/>
        <end position="472"/>
    </location>
</feature>